<evidence type="ECO:0000256" key="1">
    <source>
        <dbReference type="SAM" id="SignalP"/>
    </source>
</evidence>
<dbReference type="Proteomes" id="UP000485621">
    <property type="component" value="Unassembled WGS sequence"/>
</dbReference>
<dbReference type="EMBL" id="MWDB01000003">
    <property type="protein sequence ID" value="OQB42340.1"/>
    <property type="molecule type" value="Genomic_DNA"/>
</dbReference>
<sequence length="116" mass="13362">MMKKFFFVVSLLLIFMPISVFAGWQDLIHSGDFVTTWKTDDGKVSLGFNLEGTTMYDVSWNCDGNYEQGIWDLKITHDYTASGTYDICLKSSGKLQFNPSRLTTDEKVKLQEIKQW</sequence>
<protein>
    <recommendedName>
        <fullName evidence="3">PKD domain-containing protein</fullName>
    </recommendedName>
</protein>
<reference evidence="2" key="1">
    <citation type="submission" date="2017-02" db="EMBL/GenBank/DDBJ databases">
        <title>Delving into the versatile metabolic prowess of the omnipresent phylum Bacteroidetes.</title>
        <authorList>
            <person name="Nobu M.K."/>
            <person name="Mei R."/>
            <person name="Narihiro T."/>
            <person name="Kuroda K."/>
            <person name="Liu W.-T."/>
        </authorList>
    </citation>
    <scope>NUCLEOTIDE SEQUENCE</scope>
    <source>
        <strain evidence="2">ADurb.Bin160</strain>
    </source>
</reference>
<proteinExistence type="predicted"/>
<gene>
    <name evidence="2" type="ORF">BWY04_00218</name>
</gene>
<dbReference type="AlphaFoldDB" id="A0A1V5ZPV0"/>
<organism evidence="2">
    <name type="scientific">candidate division CPR1 bacterium ADurb.Bin160</name>
    <dbReference type="NCBI Taxonomy" id="1852826"/>
    <lineage>
        <taxon>Bacteria</taxon>
        <taxon>candidate division CPR1</taxon>
    </lineage>
</organism>
<comment type="caution">
    <text evidence="2">The sequence shown here is derived from an EMBL/GenBank/DDBJ whole genome shotgun (WGS) entry which is preliminary data.</text>
</comment>
<accession>A0A1V5ZPV0</accession>
<evidence type="ECO:0000313" key="2">
    <source>
        <dbReference type="EMBL" id="OQB42340.1"/>
    </source>
</evidence>
<evidence type="ECO:0008006" key="3">
    <source>
        <dbReference type="Google" id="ProtNLM"/>
    </source>
</evidence>
<feature type="signal peptide" evidence="1">
    <location>
        <begin position="1"/>
        <end position="22"/>
    </location>
</feature>
<keyword evidence="1" id="KW-0732">Signal</keyword>
<feature type="chain" id="PRO_5013274557" description="PKD domain-containing protein" evidence="1">
    <location>
        <begin position="23"/>
        <end position="116"/>
    </location>
</feature>
<name>A0A1V5ZPV0_9BACT</name>